<feature type="compositionally biased region" description="Acidic residues" evidence="1">
    <location>
        <begin position="264"/>
        <end position="396"/>
    </location>
</feature>
<feature type="domain" description="Coenzyme Q-binding protein COQ10 START" evidence="2">
    <location>
        <begin position="109"/>
        <end position="224"/>
    </location>
</feature>
<feature type="compositionally biased region" description="Basic and acidic residues" evidence="1">
    <location>
        <begin position="29"/>
        <end position="42"/>
    </location>
</feature>
<feature type="compositionally biased region" description="Low complexity" evidence="1">
    <location>
        <begin position="48"/>
        <end position="57"/>
    </location>
</feature>
<evidence type="ECO:0000313" key="3">
    <source>
        <dbReference type="EMBL" id="SMX98433.1"/>
    </source>
</evidence>
<dbReference type="InterPro" id="IPR047137">
    <property type="entry name" value="ORF3"/>
</dbReference>
<reference evidence="3" key="1">
    <citation type="submission" date="2017-03" db="EMBL/GenBank/DDBJ databases">
        <authorList>
            <person name="Monnet C."/>
        </authorList>
    </citation>
    <scope>NUCLEOTIDE SEQUENCE [LARGE SCALE GENOMIC DNA]</scope>
    <source>
        <strain evidence="3">ATCC 9175</strain>
    </source>
</reference>
<dbReference type="InterPro" id="IPR005031">
    <property type="entry name" value="COQ10_START"/>
</dbReference>
<dbReference type="PANTHER" id="PTHR33824:SF7">
    <property type="entry name" value="POLYKETIDE CYCLASE_DEHYDRASE AND LIPID TRANSPORT SUPERFAMILY PROTEIN"/>
    <property type="match status" value="1"/>
</dbReference>
<accession>A0A2H1KF96</accession>
<feature type="region of interest" description="Disordered" evidence="1">
    <location>
        <begin position="260"/>
        <end position="396"/>
    </location>
</feature>
<keyword evidence="4" id="KW-1185">Reference proteome</keyword>
<organism evidence="3 4">
    <name type="scientific">Brevibacterium aurantiacum</name>
    <dbReference type="NCBI Taxonomy" id="273384"/>
    <lineage>
        <taxon>Bacteria</taxon>
        <taxon>Bacillati</taxon>
        <taxon>Actinomycetota</taxon>
        <taxon>Actinomycetes</taxon>
        <taxon>Micrococcales</taxon>
        <taxon>Brevibacteriaceae</taxon>
        <taxon>Brevibacterium</taxon>
    </lineage>
</organism>
<proteinExistence type="predicted"/>
<evidence type="ECO:0000313" key="4">
    <source>
        <dbReference type="Proteomes" id="UP000234525"/>
    </source>
</evidence>
<sequence>MSDDSIFSGLKDQAADYAKTLGRKAIKSASDKVDKLSDKFDGSSDSTGAAAQAGAEEFAEGKSPAKAALSAATAGAKDKIKGVFGGGSSGGSGGSGDFKFSNIIETADVGVPLSVAYNAFTMFENWPDFMKKVENVERTDDVKISVKGQAVWSHRTWEATIIEQVPDSHIVWESTGEKGYISGAVSFHEVAPRLTRIIASGEYHKQGFVEGVGALWFTVPRRFRLELKFFVHHVMNEIMIDQDSVEGWRGEIRDSELVMSHEDALEEEQAQAEADEAGEEEYENAAPYDEGEEPVDEGEEPYEEGEEPPEEGEPEDDSEPVEDEDSEEEYVDEPSDEPVDEEPEEEYADEPAEEEPVEDGEPVEEEEIDDAGEPVESEEGEPEEYEEATEDENGRS</sequence>
<name>A0A2H1KF96_BREAU</name>
<evidence type="ECO:0000259" key="2">
    <source>
        <dbReference type="Pfam" id="PF03364"/>
    </source>
</evidence>
<evidence type="ECO:0000256" key="1">
    <source>
        <dbReference type="SAM" id="MobiDB-lite"/>
    </source>
</evidence>
<comment type="caution">
    <text evidence="3">The sequence shown here is derived from an EMBL/GenBank/DDBJ whole genome shotgun (WGS) entry which is preliminary data.</text>
</comment>
<dbReference type="RefSeq" id="WP_164513834.1">
    <property type="nucleotide sequence ID" value="NZ_BJME01000015.1"/>
</dbReference>
<dbReference type="SUPFAM" id="SSF55961">
    <property type="entry name" value="Bet v1-like"/>
    <property type="match status" value="1"/>
</dbReference>
<feature type="region of interest" description="Disordered" evidence="1">
    <location>
        <begin position="26"/>
        <end position="57"/>
    </location>
</feature>
<protein>
    <submittedName>
        <fullName evidence="3">Polyketide cyclase / dehydrase and lipid transport</fullName>
    </submittedName>
</protein>
<dbReference type="EMBL" id="FXZB01000032">
    <property type="protein sequence ID" value="SMX98433.1"/>
    <property type="molecule type" value="Genomic_DNA"/>
</dbReference>
<dbReference type="Proteomes" id="UP000234525">
    <property type="component" value="Unassembled WGS sequence"/>
</dbReference>
<dbReference type="InterPro" id="IPR023393">
    <property type="entry name" value="START-like_dom_sf"/>
</dbReference>
<dbReference type="AlphaFoldDB" id="A0A2H1KF96"/>
<dbReference type="PANTHER" id="PTHR33824">
    <property type="entry name" value="POLYKETIDE CYCLASE/DEHYDRASE AND LIPID TRANSPORT SUPERFAMILY PROTEIN"/>
    <property type="match status" value="1"/>
</dbReference>
<dbReference type="Pfam" id="PF03364">
    <property type="entry name" value="Polyketide_cyc"/>
    <property type="match status" value="1"/>
</dbReference>
<gene>
    <name evidence="3" type="ORF">BAUR9175_03436</name>
</gene>
<dbReference type="Gene3D" id="3.30.530.20">
    <property type="match status" value="1"/>
</dbReference>